<sequence>MKITLRQLEVFAAIAAHGHVTRAAEAVALTQAAASMALGDLERQLDRRLFDRVGRQLLLNEAGRQLLPQAQEVLDRVRDMEAPAPGPGAFLLHLGASLTIGNHLLPPVLGELLRRYPQSQVDLKLHNTEQVQADLEAFRIDLGFIEGPLGNARLRHFPWRQDRLVVFAPLDHPLAGGTATPGDLARATWVVRENGSGTREIFERALGNLGLTPNLSLELEQPEAIRQAVRAGLGLGCLSALELEDPFRAGWLAPVETPFLKLDRELQIVMHPEKFPGAGIQALLALCGVDFEGMEATV</sequence>
<feature type="domain" description="HTH lysR-type" evidence="5">
    <location>
        <begin position="3"/>
        <end position="60"/>
    </location>
</feature>
<dbReference type="PROSITE" id="PS50931">
    <property type="entry name" value="HTH_LYSR"/>
    <property type="match status" value="1"/>
</dbReference>
<comment type="similarity">
    <text evidence="1">Belongs to the LysR transcriptional regulatory family.</text>
</comment>
<evidence type="ECO:0000256" key="3">
    <source>
        <dbReference type="ARBA" id="ARBA00023125"/>
    </source>
</evidence>
<evidence type="ECO:0000313" key="6">
    <source>
        <dbReference type="EMBL" id="QWT48842.1"/>
    </source>
</evidence>
<evidence type="ECO:0000256" key="2">
    <source>
        <dbReference type="ARBA" id="ARBA00023015"/>
    </source>
</evidence>
<name>A0A975XUJ4_9RHOO</name>
<keyword evidence="2" id="KW-0805">Transcription regulation</keyword>
<dbReference type="RefSeq" id="WP_216128362.1">
    <property type="nucleotide sequence ID" value="NZ_CP064782.1"/>
</dbReference>
<dbReference type="FunFam" id="1.10.10.10:FF:000001">
    <property type="entry name" value="LysR family transcriptional regulator"/>
    <property type="match status" value="1"/>
</dbReference>
<dbReference type="Pfam" id="PF00126">
    <property type="entry name" value="HTH_1"/>
    <property type="match status" value="1"/>
</dbReference>
<evidence type="ECO:0000313" key="7">
    <source>
        <dbReference type="Proteomes" id="UP000683428"/>
    </source>
</evidence>
<reference evidence="6" key="1">
    <citation type="submission" date="2020-11" db="EMBL/GenBank/DDBJ databases">
        <title>Azospira inquinata sp. nov.</title>
        <authorList>
            <person name="Moe W.M."/>
            <person name="Mikes M.C."/>
        </authorList>
    </citation>
    <scope>NUCLEOTIDE SEQUENCE</scope>
    <source>
        <strain evidence="6">Azo-3</strain>
    </source>
</reference>
<dbReference type="Proteomes" id="UP000683428">
    <property type="component" value="Chromosome"/>
</dbReference>
<evidence type="ECO:0000256" key="4">
    <source>
        <dbReference type="ARBA" id="ARBA00023163"/>
    </source>
</evidence>
<organism evidence="6 7">
    <name type="scientific">Azospira inquinata</name>
    <dbReference type="NCBI Taxonomy" id="2785627"/>
    <lineage>
        <taxon>Bacteria</taxon>
        <taxon>Pseudomonadati</taxon>
        <taxon>Pseudomonadota</taxon>
        <taxon>Betaproteobacteria</taxon>
        <taxon>Rhodocyclales</taxon>
        <taxon>Rhodocyclaceae</taxon>
        <taxon>Azospira</taxon>
    </lineage>
</organism>
<dbReference type="EMBL" id="CP064782">
    <property type="protein sequence ID" value="QWT48842.1"/>
    <property type="molecule type" value="Genomic_DNA"/>
</dbReference>
<dbReference type="PANTHER" id="PTHR30126">
    <property type="entry name" value="HTH-TYPE TRANSCRIPTIONAL REGULATOR"/>
    <property type="match status" value="1"/>
</dbReference>
<protein>
    <submittedName>
        <fullName evidence="6">LysR family transcriptional regulator</fullName>
    </submittedName>
</protein>
<dbReference type="AlphaFoldDB" id="A0A975XUJ4"/>
<dbReference type="CDD" id="cd08420">
    <property type="entry name" value="PBP2_CysL_like"/>
    <property type="match status" value="1"/>
</dbReference>
<gene>
    <name evidence="6" type="ORF">Azoinq_13595</name>
</gene>
<proteinExistence type="inferred from homology"/>
<dbReference type="InterPro" id="IPR005119">
    <property type="entry name" value="LysR_subst-bd"/>
</dbReference>
<dbReference type="PANTHER" id="PTHR30126:SF94">
    <property type="entry name" value="LYSR FAMILY TRANSCRIPTIONAL REGULATOR"/>
    <property type="match status" value="1"/>
</dbReference>
<dbReference type="GO" id="GO:0003700">
    <property type="term" value="F:DNA-binding transcription factor activity"/>
    <property type="evidence" value="ECO:0007669"/>
    <property type="project" value="InterPro"/>
</dbReference>
<accession>A0A975XUJ4</accession>
<keyword evidence="3" id="KW-0238">DNA-binding</keyword>
<keyword evidence="4" id="KW-0804">Transcription</keyword>
<evidence type="ECO:0000259" key="5">
    <source>
        <dbReference type="PROSITE" id="PS50931"/>
    </source>
</evidence>
<dbReference type="InterPro" id="IPR000847">
    <property type="entry name" value="LysR_HTH_N"/>
</dbReference>
<dbReference type="GO" id="GO:0000976">
    <property type="term" value="F:transcription cis-regulatory region binding"/>
    <property type="evidence" value="ECO:0007669"/>
    <property type="project" value="TreeGrafter"/>
</dbReference>
<dbReference type="Pfam" id="PF03466">
    <property type="entry name" value="LysR_substrate"/>
    <property type="match status" value="1"/>
</dbReference>
<evidence type="ECO:0000256" key="1">
    <source>
        <dbReference type="ARBA" id="ARBA00009437"/>
    </source>
</evidence>
<keyword evidence="7" id="KW-1185">Reference proteome</keyword>
<dbReference type="KEGG" id="aiq:Azoinq_13595"/>